<dbReference type="InterPro" id="IPR036593">
    <property type="entry name" value="CPE0013-like_sf"/>
</dbReference>
<name>A0A9W6LPB7_9FUSO</name>
<evidence type="ECO:0000313" key="1">
    <source>
        <dbReference type="EMBL" id="GLI58216.1"/>
    </source>
</evidence>
<dbReference type="InterPro" id="IPR012460">
    <property type="entry name" value="DUF1667"/>
</dbReference>
<dbReference type="RefSeq" id="WP_281837909.1">
    <property type="nucleotide sequence ID" value="NZ_BSDY01000039.1"/>
</dbReference>
<comment type="caution">
    <text evidence="1">The sequence shown here is derived from an EMBL/GenBank/DDBJ whole genome shotgun (WGS) entry which is preliminary data.</text>
</comment>
<accession>A0A9W6LPB7</accession>
<dbReference type="PANTHER" id="PTHR39450">
    <property type="entry name" value="MOLYBDOPTERIN OXIDOREDUCTASE, 4FE-4S CLUSTER-BINDING SUBUNIT"/>
    <property type="match status" value="1"/>
</dbReference>
<dbReference type="SUPFAM" id="SSF160148">
    <property type="entry name" value="CPE0013-like"/>
    <property type="match status" value="1"/>
</dbReference>
<protein>
    <submittedName>
        <fullName evidence="1">Molybdopterin oxidoreductase</fullName>
    </submittedName>
</protein>
<dbReference type="Proteomes" id="UP001144471">
    <property type="component" value="Unassembled WGS sequence"/>
</dbReference>
<evidence type="ECO:0000313" key="2">
    <source>
        <dbReference type="Proteomes" id="UP001144471"/>
    </source>
</evidence>
<dbReference type="EMBL" id="BSDY01000039">
    <property type="protein sequence ID" value="GLI58216.1"/>
    <property type="molecule type" value="Genomic_DNA"/>
</dbReference>
<dbReference type="PANTHER" id="PTHR39450:SF1">
    <property type="entry name" value="DUF1667 DOMAIN-CONTAINING PROTEIN"/>
    <property type="match status" value="1"/>
</dbReference>
<reference evidence="1" key="1">
    <citation type="submission" date="2022-12" db="EMBL/GenBank/DDBJ databases">
        <title>Reference genome sequencing for broad-spectrum identification of bacterial and archaeal isolates by mass spectrometry.</title>
        <authorList>
            <person name="Sekiguchi Y."/>
            <person name="Tourlousse D.M."/>
        </authorList>
    </citation>
    <scope>NUCLEOTIDE SEQUENCE</scope>
    <source>
        <strain evidence="1">10succ1</strain>
    </source>
</reference>
<proteinExistence type="predicted"/>
<dbReference type="AlphaFoldDB" id="A0A9W6LPB7"/>
<organism evidence="1 2">
    <name type="scientific">Propionigenium maris DSM 9537</name>
    <dbReference type="NCBI Taxonomy" id="1123000"/>
    <lineage>
        <taxon>Bacteria</taxon>
        <taxon>Fusobacteriati</taxon>
        <taxon>Fusobacteriota</taxon>
        <taxon>Fusobacteriia</taxon>
        <taxon>Fusobacteriales</taxon>
        <taxon>Fusobacteriaceae</taxon>
        <taxon>Propionigenium</taxon>
    </lineage>
</organism>
<dbReference type="Gene3D" id="3.10.530.10">
    <property type="entry name" value="CPE0013-like"/>
    <property type="match status" value="1"/>
</dbReference>
<dbReference type="Pfam" id="PF07892">
    <property type="entry name" value="DUF1667"/>
    <property type="match status" value="1"/>
</dbReference>
<gene>
    <name evidence="1" type="ORF">PM10SUCC1_37300</name>
</gene>
<keyword evidence="2" id="KW-1185">Reference proteome</keyword>
<sequence>MIKELVCIACPMGCHMEVDIDNEFKTTGNQCPRGQKYAEAELTAPTRIVTSSVKIEGGIYNRLTVKTADPIPKGLIFKCMDEINKVEVKSPVKMGDVIIKNVLDTGVDIVATRNM</sequence>